<proteinExistence type="predicted"/>
<dbReference type="RefSeq" id="WP_318598715.1">
    <property type="nucleotide sequence ID" value="NZ_JAWSTH010000053.1"/>
</dbReference>
<evidence type="ECO:0000256" key="1">
    <source>
        <dbReference type="SAM" id="SignalP"/>
    </source>
</evidence>
<name>A0ABU4HUH1_9ACTN</name>
<sequence length="100" mass="11012">MARRLLPLALLAALAIGGCSYGTKADITPEQREARAELVQAAKGFDDHELSRLCRGLYPSDFLTNEDDYPREDEDHRTPAETDEIRALVARAGCDVPSPK</sequence>
<keyword evidence="3" id="KW-1185">Reference proteome</keyword>
<organism evidence="2 3">
    <name type="scientific">Conexibacter stalactiti</name>
    <dbReference type="NCBI Taxonomy" id="1940611"/>
    <lineage>
        <taxon>Bacteria</taxon>
        <taxon>Bacillati</taxon>
        <taxon>Actinomycetota</taxon>
        <taxon>Thermoleophilia</taxon>
        <taxon>Solirubrobacterales</taxon>
        <taxon>Conexibacteraceae</taxon>
        <taxon>Conexibacter</taxon>
    </lineage>
</organism>
<comment type="caution">
    <text evidence="2">The sequence shown here is derived from an EMBL/GenBank/DDBJ whole genome shotgun (WGS) entry which is preliminary data.</text>
</comment>
<dbReference type="Proteomes" id="UP001284601">
    <property type="component" value="Unassembled WGS sequence"/>
</dbReference>
<evidence type="ECO:0008006" key="4">
    <source>
        <dbReference type="Google" id="ProtNLM"/>
    </source>
</evidence>
<feature type="signal peptide" evidence="1">
    <location>
        <begin position="1"/>
        <end position="25"/>
    </location>
</feature>
<evidence type="ECO:0000313" key="3">
    <source>
        <dbReference type="Proteomes" id="UP001284601"/>
    </source>
</evidence>
<dbReference type="EMBL" id="JAWSTH010000053">
    <property type="protein sequence ID" value="MDW5596332.1"/>
    <property type="molecule type" value="Genomic_DNA"/>
</dbReference>
<accession>A0ABU4HUH1</accession>
<gene>
    <name evidence="2" type="ORF">R7226_18435</name>
</gene>
<reference evidence="2 3" key="2">
    <citation type="submission" date="2023-10" db="EMBL/GenBank/DDBJ databases">
        <authorList>
            <person name="Han X.F."/>
        </authorList>
    </citation>
    <scope>NUCLEOTIDE SEQUENCE [LARGE SCALE GENOMIC DNA]</scope>
    <source>
        <strain evidence="2 3">KCTC 39840</strain>
    </source>
</reference>
<reference evidence="3" key="1">
    <citation type="submission" date="2023-07" db="EMBL/GenBank/DDBJ databases">
        <title>Conexibacter stalactiti sp. nov., isolated from stalactites in a lava cave and emended description of the genus Conexibacter.</title>
        <authorList>
            <person name="Lee S.D."/>
        </authorList>
    </citation>
    <scope>NUCLEOTIDE SEQUENCE [LARGE SCALE GENOMIC DNA]</scope>
    <source>
        <strain evidence="3">KCTC 39840</strain>
    </source>
</reference>
<feature type="chain" id="PRO_5045686219" description="Lipoprotein" evidence="1">
    <location>
        <begin position="26"/>
        <end position="100"/>
    </location>
</feature>
<dbReference type="PROSITE" id="PS51257">
    <property type="entry name" value="PROKAR_LIPOPROTEIN"/>
    <property type="match status" value="1"/>
</dbReference>
<protein>
    <recommendedName>
        <fullName evidence="4">Lipoprotein</fullName>
    </recommendedName>
</protein>
<keyword evidence="1" id="KW-0732">Signal</keyword>
<evidence type="ECO:0000313" key="2">
    <source>
        <dbReference type="EMBL" id="MDW5596332.1"/>
    </source>
</evidence>